<dbReference type="AlphaFoldDB" id="A0A0A2WL76"/>
<dbReference type="STRING" id="276.THFILI_11520"/>
<name>A0A0A2WL76_THEFI</name>
<evidence type="ECO:0000256" key="5">
    <source>
        <dbReference type="ARBA" id="ARBA00023136"/>
    </source>
</evidence>
<feature type="transmembrane region" description="Helical" evidence="6">
    <location>
        <begin position="228"/>
        <end position="252"/>
    </location>
</feature>
<evidence type="ECO:0000313" key="7">
    <source>
        <dbReference type="EMBL" id="KGQ20941.1"/>
    </source>
</evidence>
<dbReference type="OrthoDB" id="32292at2"/>
<dbReference type="PANTHER" id="PTHR30213:SF0">
    <property type="entry name" value="UPF0761 MEMBRANE PROTEIN YIHY"/>
    <property type="match status" value="1"/>
</dbReference>
<dbReference type="InterPro" id="IPR017039">
    <property type="entry name" value="Virul_fac_BrkB"/>
</dbReference>
<keyword evidence="3 6" id="KW-0812">Transmembrane</keyword>
<sequence length="258" mass="27946">MLRRFLTLYQEAHLSFFAAALAYYALFSLMPFLFLLLGVFGFFLKDPSLERSVLEALSAFTESLFPTHPETAGALLGFLTRGAFPLTLASGLLLLWSSSNFFAALTHVLTLLFGGNKPRGGLRSRVLGLLLPLVFGLGLILLAFLGLGLGFLLRFLPPEARRLVPGLLPLAATYALFFLAYLLLPPTRPGPKAAATGAALATALFEAVRLGLPGLLPRSQYELLYGPLAGFVLVLLGFYLTMWVLLAGALVVRLLSRM</sequence>
<comment type="caution">
    <text evidence="7">The sequence shown here is derived from an EMBL/GenBank/DDBJ whole genome shotgun (WGS) entry which is preliminary data.</text>
</comment>
<keyword evidence="5 6" id="KW-0472">Membrane</keyword>
<protein>
    <submittedName>
        <fullName evidence="7">Ribonuclease BN</fullName>
    </submittedName>
</protein>
<dbReference type="EMBL" id="JPSL02000040">
    <property type="protein sequence ID" value="KGQ20941.1"/>
    <property type="molecule type" value="Genomic_DNA"/>
</dbReference>
<evidence type="ECO:0000256" key="1">
    <source>
        <dbReference type="ARBA" id="ARBA00004651"/>
    </source>
</evidence>
<keyword evidence="2" id="KW-1003">Cell membrane</keyword>
<gene>
    <name evidence="7" type="ORF">THFILI_11520</name>
</gene>
<reference evidence="7 8" key="1">
    <citation type="journal article" date="2015" name="Genome Announc.">
        <title>Draft Genome Sequence of the Thermophile Thermus filiformis ATCC 43280, Producer of Carotenoid-(Di)glucoside-Branched Fatty Acid (Di)esters and Source of Hyperthermostable Enzymes of Biotechnological Interest.</title>
        <authorList>
            <person name="Mandelli F."/>
            <person name="Oliveira Ramires B."/>
            <person name="Couger M.B."/>
            <person name="Paixao D.A."/>
            <person name="Camilo C.M."/>
            <person name="Polikarpov I."/>
            <person name="Prade R."/>
            <person name="Riano-Pachon D.M."/>
            <person name="Squina F.M."/>
        </authorList>
    </citation>
    <scope>NUCLEOTIDE SEQUENCE [LARGE SCALE GENOMIC DNA]</scope>
    <source>
        <strain evidence="7 8">ATCC 43280</strain>
    </source>
</reference>
<evidence type="ECO:0000313" key="8">
    <source>
        <dbReference type="Proteomes" id="UP000030364"/>
    </source>
</evidence>
<keyword evidence="8" id="KW-1185">Reference proteome</keyword>
<feature type="transmembrane region" description="Helical" evidence="6">
    <location>
        <begin position="21"/>
        <end position="44"/>
    </location>
</feature>
<dbReference type="Pfam" id="PF03631">
    <property type="entry name" value="Virul_fac_BrkB"/>
    <property type="match status" value="1"/>
</dbReference>
<evidence type="ECO:0000256" key="2">
    <source>
        <dbReference type="ARBA" id="ARBA00022475"/>
    </source>
</evidence>
<proteinExistence type="predicted"/>
<feature type="transmembrane region" description="Helical" evidence="6">
    <location>
        <begin position="126"/>
        <end position="151"/>
    </location>
</feature>
<feature type="transmembrane region" description="Helical" evidence="6">
    <location>
        <begin position="196"/>
        <end position="216"/>
    </location>
</feature>
<evidence type="ECO:0000256" key="3">
    <source>
        <dbReference type="ARBA" id="ARBA00022692"/>
    </source>
</evidence>
<keyword evidence="4 6" id="KW-1133">Transmembrane helix</keyword>
<feature type="transmembrane region" description="Helical" evidence="6">
    <location>
        <begin position="93"/>
        <end position="114"/>
    </location>
</feature>
<dbReference type="RefSeq" id="WP_038067445.1">
    <property type="nucleotide sequence ID" value="NZ_JPSL02000040.1"/>
</dbReference>
<dbReference type="PIRSF" id="PIRSF035875">
    <property type="entry name" value="RNase_BN"/>
    <property type="match status" value="1"/>
</dbReference>
<feature type="transmembrane region" description="Helical" evidence="6">
    <location>
        <begin position="163"/>
        <end position="184"/>
    </location>
</feature>
<comment type="subcellular location">
    <subcellularLocation>
        <location evidence="1">Cell membrane</location>
        <topology evidence="1">Multi-pass membrane protein</topology>
    </subcellularLocation>
</comment>
<dbReference type="GO" id="GO:0005886">
    <property type="term" value="C:plasma membrane"/>
    <property type="evidence" value="ECO:0007669"/>
    <property type="project" value="UniProtKB-SubCell"/>
</dbReference>
<dbReference type="PATRIC" id="fig|276.5.peg.2264"/>
<organism evidence="7 8">
    <name type="scientific">Thermus filiformis</name>
    <dbReference type="NCBI Taxonomy" id="276"/>
    <lineage>
        <taxon>Bacteria</taxon>
        <taxon>Thermotogati</taxon>
        <taxon>Deinococcota</taxon>
        <taxon>Deinococci</taxon>
        <taxon>Thermales</taxon>
        <taxon>Thermaceae</taxon>
        <taxon>Thermus</taxon>
    </lineage>
</organism>
<dbReference type="Proteomes" id="UP000030364">
    <property type="component" value="Unassembled WGS sequence"/>
</dbReference>
<evidence type="ECO:0000256" key="4">
    <source>
        <dbReference type="ARBA" id="ARBA00022989"/>
    </source>
</evidence>
<dbReference type="PANTHER" id="PTHR30213">
    <property type="entry name" value="INNER MEMBRANE PROTEIN YHJD"/>
    <property type="match status" value="1"/>
</dbReference>
<evidence type="ECO:0000256" key="6">
    <source>
        <dbReference type="SAM" id="Phobius"/>
    </source>
</evidence>
<accession>A0A0A2WL76</accession>